<accession>N6VZ14</accession>
<keyword evidence="1" id="KW-0812">Transmembrane</keyword>
<keyword evidence="1" id="KW-1133">Transmembrane helix</keyword>
<feature type="transmembrane region" description="Helical" evidence="1">
    <location>
        <begin position="239"/>
        <end position="264"/>
    </location>
</feature>
<dbReference type="EMBL" id="APLQ01000011">
    <property type="protein sequence ID" value="ENO15515.2"/>
    <property type="molecule type" value="Genomic_DNA"/>
</dbReference>
<keyword evidence="3" id="KW-1185">Reference proteome</keyword>
<gene>
    <name evidence="2" type="ORF">J057_09191</name>
</gene>
<protein>
    <recommendedName>
        <fullName evidence="4">Tetratricopeptide repeat protein</fullName>
    </recommendedName>
</protein>
<dbReference type="eggNOG" id="COG1040">
    <property type="taxonomic scope" value="Bacteria"/>
</dbReference>
<dbReference type="OrthoDB" id="5698243at2"/>
<dbReference type="InterPro" id="IPR011990">
    <property type="entry name" value="TPR-like_helical_dom_sf"/>
</dbReference>
<dbReference type="Gene3D" id="1.25.40.10">
    <property type="entry name" value="Tetratricopeptide repeat domain"/>
    <property type="match status" value="1"/>
</dbReference>
<reference evidence="2 3" key="1">
    <citation type="journal article" date="2013" name="Genome Announc.">
        <title>Genome Sequence of the Polycyclic Aromatic Hydrocarbon-Degrading Bacterium Strain Marinobacter nanhaiticus D15-8WT.</title>
        <authorList>
            <person name="Cui Z."/>
            <person name="Gao W."/>
            <person name="Li Q."/>
            <person name="Xu G."/>
            <person name="Zheng L."/>
        </authorList>
    </citation>
    <scope>NUCLEOTIDE SEQUENCE [LARGE SCALE GENOMIC DNA]</scope>
    <source>
        <strain evidence="2 3">D15-8W</strain>
    </source>
</reference>
<dbReference type="SUPFAM" id="SSF48452">
    <property type="entry name" value="TPR-like"/>
    <property type="match status" value="1"/>
</dbReference>
<feature type="transmembrane region" description="Helical" evidence="1">
    <location>
        <begin position="94"/>
        <end position="115"/>
    </location>
</feature>
<name>N6VZ14_9GAMM</name>
<evidence type="ECO:0008006" key="4">
    <source>
        <dbReference type="Google" id="ProtNLM"/>
    </source>
</evidence>
<feature type="transmembrane region" description="Helical" evidence="1">
    <location>
        <begin position="207"/>
        <end position="227"/>
    </location>
</feature>
<dbReference type="HOGENOM" id="CLU_037855_1_0_6"/>
<dbReference type="PATRIC" id="fig|626887.3.peg.1842"/>
<evidence type="ECO:0000313" key="3">
    <source>
        <dbReference type="Proteomes" id="UP000013165"/>
    </source>
</evidence>
<organism evidence="2 3">
    <name type="scientific">Marinobacter nanhaiticus D15-8W</name>
    <dbReference type="NCBI Taxonomy" id="626887"/>
    <lineage>
        <taxon>Bacteria</taxon>
        <taxon>Pseudomonadati</taxon>
        <taxon>Pseudomonadota</taxon>
        <taxon>Gammaproteobacteria</taxon>
        <taxon>Pseudomonadales</taxon>
        <taxon>Marinobacteraceae</taxon>
        <taxon>Marinobacter</taxon>
    </lineage>
</organism>
<proteinExistence type="predicted"/>
<dbReference type="RefSeq" id="WP_040883010.1">
    <property type="nucleotide sequence ID" value="NZ_AP028878.1"/>
</dbReference>
<feature type="transmembrane region" description="Helical" evidence="1">
    <location>
        <begin position="164"/>
        <end position="186"/>
    </location>
</feature>
<dbReference type="Proteomes" id="UP000013165">
    <property type="component" value="Unassembled WGS sequence"/>
</dbReference>
<dbReference type="AlphaFoldDB" id="N6VZ14"/>
<sequence>MKHHCHYHPGTAAKWHCTHCQLHYCTTCMPDADTRRRQGACPHCGQTMRYLGAATEVVPFWNRIPAFFRYPFHTDPLMVVGICTFVPLLLNPDLIGLVVSLLLVLALFKYTYAVINHTAEGHMSPPPLATAFTGSGFHIVILQFLVFVLMGGLVWSAGLVGGGLLAMAALAFVILVMPASVMILAMEHQVGAAVNPANLMSLISRIGWPYFVLYGHLVLLMFASGAIQEFAFNHFSPMVAQPLSGFIGSTFMLIFFHMMGYLLFQYQEELGFASDLQDQEAPPAPDRTRRLDADIDMNLKDGNYERALTLIKGALKREPTNPQRLEQLYRLLRAMDDQSELYKSHPRLLQWLADRRDAGELTEMLQLLEKLEPGFRLDDPALAVSCARTLNMQGEHRVVLKLLQDFHKRFPDSEHLAPAYLLVAQSLAQLGQWEKAMAFLNFIKKRCAQHPLHQNIDTYIEQAQNQQPLRGPAASFSVPE</sequence>
<dbReference type="STRING" id="626887.J057_09191"/>
<comment type="caution">
    <text evidence="2">The sequence shown here is derived from an EMBL/GenBank/DDBJ whole genome shotgun (WGS) entry which is preliminary data.</text>
</comment>
<keyword evidence="1" id="KW-0472">Membrane</keyword>
<feature type="transmembrane region" description="Helical" evidence="1">
    <location>
        <begin position="136"/>
        <end position="158"/>
    </location>
</feature>
<evidence type="ECO:0000256" key="1">
    <source>
        <dbReference type="SAM" id="Phobius"/>
    </source>
</evidence>
<evidence type="ECO:0000313" key="2">
    <source>
        <dbReference type="EMBL" id="ENO15515.2"/>
    </source>
</evidence>